<feature type="non-terminal residue" evidence="1">
    <location>
        <position position="1"/>
    </location>
</feature>
<dbReference type="EMBL" id="CAJVPT010036071">
    <property type="protein sequence ID" value="CAG8713569.1"/>
    <property type="molecule type" value="Genomic_DNA"/>
</dbReference>
<protein>
    <submittedName>
        <fullName evidence="1">5311_t:CDS:1</fullName>
    </submittedName>
</protein>
<proteinExistence type="predicted"/>
<name>A0ACA9PRN7_9GLOM</name>
<dbReference type="Proteomes" id="UP000789525">
    <property type="component" value="Unassembled WGS sequence"/>
</dbReference>
<organism evidence="1 2">
    <name type="scientific">Acaulospora colombiana</name>
    <dbReference type="NCBI Taxonomy" id="27376"/>
    <lineage>
        <taxon>Eukaryota</taxon>
        <taxon>Fungi</taxon>
        <taxon>Fungi incertae sedis</taxon>
        <taxon>Mucoromycota</taxon>
        <taxon>Glomeromycotina</taxon>
        <taxon>Glomeromycetes</taxon>
        <taxon>Diversisporales</taxon>
        <taxon>Acaulosporaceae</taxon>
        <taxon>Acaulospora</taxon>
    </lineage>
</organism>
<sequence length="240" mass="26838">TQRSNQNKREWTMLARHIHDYIDSIVHQVEILNGNELLTDIVTRSVQSIEDISAKMSEIACKQKNKRVFWASRRISEEIRDADRALEQAHRIMTANLTIQIQSHVVETREVVVAQGQNTGDSRANLGRYSQKEQWTQSLDNQKSWRTETGTSKTNGRISPSTSLEGHVRGIVVTGGNVKVDGSRVLAFGKNVANTVVDGPDSELYFRDSDIIAMAEPNRESAEAIRILLEATRGAISPSN</sequence>
<accession>A0ACA9PRN7</accession>
<comment type="caution">
    <text evidence="1">The sequence shown here is derived from an EMBL/GenBank/DDBJ whole genome shotgun (WGS) entry which is preliminary data.</text>
</comment>
<gene>
    <name evidence="1" type="ORF">ACOLOM_LOCUS10801</name>
</gene>
<keyword evidence="2" id="KW-1185">Reference proteome</keyword>
<reference evidence="1" key="1">
    <citation type="submission" date="2021-06" db="EMBL/GenBank/DDBJ databases">
        <authorList>
            <person name="Kallberg Y."/>
            <person name="Tangrot J."/>
            <person name="Rosling A."/>
        </authorList>
    </citation>
    <scope>NUCLEOTIDE SEQUENCE</scope>
    <source>
        <strain evidence="1">CL356</strain>
    </source>
</reference>
<evidence type="ECO:0000313" key="2">
    <source>
        <dbReference type="Proteomes" id="UP000789525"/>
    </source>
</evidence>
<evidence type="ECO:0000313" key="1">
    <source>
        <dbReference type="EMBL" id="CAG8713569.1"/>
    </source>
</evidence>